<dbReference type="PANTHER" id="PTHR31435:SF10">
    <property type="entry name" value="BSR4717 PROTEIN"/>
    <property type="match status" value="1"/>
</dbReference>
<proteinExistence type="predicted"/>
<dbReference type="PROSITE" id="PS51729">
    <property type="entry name" value="GNAT_YJDJ"/>
    <property type="match status" value="1"/>
</dbReference>
<dbReference type="InterPro" id="IPR031165">
    <property type="entry name" value="GNAT_YJDJ"/>
</dbReference>
<dbReference type="InterPro" id="IPR016181">
    <property type="entry name" value="Acyl_CoA_acyltransferase"/>
</dbReference>
<evidence type="ECO:0000259" key="1">
    <source>
        <dbReference type="PROSITE" id="PS51729"/>
    </source>
</evidence>
<reference evidence="2 3" key="1">
    <citation type="journal article" date="2015" name="Antonie Van Leeuwenhoek">
        <title>Bosea vaviloviae sp. nov., a new species of slow-growing rhizobia isolated from nodules of the relict species Vavilovia formosa (Stev.) Fed.</title>
        <authorList>
            <person name="Safronova V.I."/>
            <person name="Kuznetsova I.G."/>
            <person name="Sazanova A.L."/>
            <person name="Kimeklis A.K."/>
            <person name="Belimov A.A."/>
            <person name="Andronov E.E."/>
            <person name="Pinaev A.G."/>
            <person name="Chizhevskaya E.P."/>
            <person name="Pukhaev A.R."/>
            <person name="Popov K.P."/>
            <person name="Willems A."/>
            <person name="Tikhonovich I.A."/>
        </authorList>
    </citation>
    <scope>NUCLEOTIDE SEQUENCE [LARGE SCALE GENOMIC DNA]</scope>
    <source>
        <strain evidence="2 3">Vaf18</strain>
    </source>
</reference>
<feature type="domain" description="N-acetyltransferase" evidence="1">
    <location>
        <begin position="14"/>
        <end position="99"/>
    </location>
</feature>
<dbReference type="STRING" id="1526658.BHK69_14930"/>
<name>A0A1D7U2I1_9HYPH</name>
<dbReference type="SUPFAM" id="SSF55729">
    <property type="entry name" value="Acyl-CoA N-acyltransferases (Nat)"/>
    <property type="match status" value="1"/>
</dbReference>
<dbReference type="AlphaFoldDB" id="A0A1D7U2I1"/>
<gene>
    <name evidence="2" type="ORF">BHK69_14930</name>
</gene>
<sequence>MNTHATSPTAPLIRDEPERNRFVMRVRGGEAFATYRRANGYLVISHTEVPPTLRGQGIGSELAAGIFEFARSNDERIVPACSFLADWVRRHPEYRDVLAGKEAG</sequence>
<accession>A0A1D7U2I1</accession>
<dbReference type="InterPro" id="IPR045057">
    <property type="entry name" value="Gcn5-rel_NAT"/>
</dbReference>
<keyword evidence="3" id="KW-1185">Reference proteome</keyword>
<dbReference type="Pfam" id="PF14542">
    <property type="entry name" value="Acetyltransf_CG"/>
    <property type="match status" value="1"/>
</dbReference>
<organism evidence="2 3">
    <name type="scientific">Bosea vaviloviae</name>
    <dbReference type="NCBI Taxonomy" id="1526658"/>
    <lineage>
        <taxon>Bacteria</taxon>
        <taxon>Pseudomonadati</taxon>
        <taxon>Pseudomonadota</taxon>
        <taxon>Alphaproteobacteria</taxon>
        <taxon>Hyphomicrobiales</taxon>
        <taxon>Boseaceae</taxon>
        <taxon>Bosea</taxon>
    </lineage>
</organism>
<dbReference type="KEGG" id="bvv:BHK69_14930"/>
<protein>
    <recommendedName>
        <fullName evidence="1">N-acetyltransferase domain-containing protein</fullName>
    </recommendedName>
</protein>
<dbReference type="PANTHER" id="PTHR31435">
    <property type="entry name" value="PROTEIN NATD1"/>
    <property type="match status" value="1"/>
</dbReference>
<dbReference type="Gene3D" id="3.40.630.30">
    <property type="match status" value="1"/>
</dbReference>
<dbReference type="EMBL" id="CP017147">
    <property type="protein sequence ID" value="AOO81577.1"/>
    <property type="molecule type" value="Genomic_DNA"/>
</dbReference>
<dbReference type="Proteomes" id="UP000094969">
    <property type="component" value="Chromosome"/>
</dbReference>
<dbReference type="OrthoDB" id="9800945at2"/>
<evidence type="ECO:0000313" key="2">
    <source>
        <dbReference type="EMBL" id="AOO81577.1"/>
    </source>
</evidence>
<evidence type="ECO:0000313" key="3">
    <source>
        <dbReference type="Proteomes" id="UP000094969"/>
    </source>
</evidence>